<reference evidence="5 6" key="1">
    <citation type="submission" date="2020-11" db="EMBL/GenBank/DDBJ databases">
        <title>Erythrobacter sediminis sp. nov., a marine bacterium from a tidal flat of Garorim Bay.</title>
        <authorList>
            <person name="Kim D."/>
            <person name="Yoo Y."/>
            <person name="Kim J.-J."/>
        </authorList>
    </citation>
    <scope>NUCLEOTIDE SEQUENCE [LARGE SCALE GENOMIC DNA]</scope>
    <source>
        <strain evidence="5 6">JGD-13</strain>
    </source>
</reference>
<dbReference type="SUPFAM" id="SSF46785">
    <property type="entry name" value="Winged helix' DNA-binding domain"/>
    <property type="match status" value="1"/>
</dbReference>
<evidence type="ECO:0000256" key="2">
    <source>
        <dbReference type="ARBA" id="ARBA00022679"/>
    </source>
</evidence>
<sequence>MAEEVSRIGARSASRWKVRWITRRNRILGSPAFQKWSSRVWPMSMIARWKARWAFDLVAGFTYSQTLLACVESDLLALLSQGPVVLTEIAEHTGLSDAAALRLVRAAAAIELAQEVAPNQWMLGQQGAALHTNEGALAMVRHNRVLYRDLAEPLDLLRADRGKPTALSQFWHYAAEGDGEAASEYSQLMAQSQAMVCEQVLAAYDFSQHRSLLDVGGGHGRFAAGVVNAHPGLRIGILDLPPVLDGTSAWLGNQGLSERISLHPGDFFHSPLPSEYDCISLVRILHDHDDDEAVKLLTAIRKALPPGGRLLIAEPMADTRGAKGMGDAYFGLYLWAMNSGRPRSAEEIMAMLSAAGFSRSRQVKTHQPLVCSLIVSFL</sequence>
<dbReference type="Gene3D" id="3.40.50.150">
    <property type="entry name" value="Vaccinia Virus protein VP39"/>
    <property type="match status" value="1"/>
</dbReference>
<dbReference type="PROSITE" id="PS51683">
    <property type="entry name" value="SAM_OMT_II"/>
    <property type="match status" value="1"/>
</dbReference>
<proteinExistence type="predicted"/>
<dbReference type="GO" id="GO:0008168">
    <property type="term" value="F:methyltransferase activity"/>
    <property type="evidence" value="ECO:0007669"/>
    <property type="project" value="UniProtKB-KW"/>
</dbReference>
<dbReference type="InterPro" id="IPR036388">
    <property type="entry name" value="WH-like_DNA-bd_sf"/>
</dbReference>
<evidence type="ECO:0000313" key="6">
    <source>
        <dbReference type="Proteomes" id="UP000602442"/>
    </source>
</evidence>
<dbReference type="InterPro" id="IPR016461">
    <property type="entry name" value="COMT-like"/>
</dbReference>
<evidence type="ECO:0000256" key="1">
    <source>
        <dbReference type="ARBA" id="ARBA00022603"/>
    </source>
</evidence>
<dbReference type="InterPro" id="IPR036390">
    <property type="entry name" value="WH_DNA-bd_sf"/>
</dbReference>
<organism evidence="5 6">
    <name type="scientific">Aurantiacibacter sediminis</name>
    <dbReference type="NCBI Taxonomy" id="2793064"/>
    <lineage>
        <taxon>Bacteria</taxon>
        <taxon>Pseudomonadati</taxon>
        <taxon>Pseudomonadota</taxon>
        <taxon>Alphaproteobacteria</taxon>
        <taxon>Sphingomonadales</taxon>
        <taxon>Erythrobacteraceae</taxon>
        <taxon>Aurantiacibacter</taxon>
    </lineage>
</organism>
<accession>A0ABS0N4I1</accession>
<dbReference type="PANTHER" id="PTHR43712:SF2">
    <property type="entry name" value="O-METHYLTRANSFERASE CICE"/>
    <property type="match status" value="1"/>
</dbReference>
<gene>
    <name evidence="5" type="ORF">I5L03_05270</name>
</gene>
<evidence type="ECO:0000256" key="3">
    <source>
        <dbReference type="ARBA" id="ARBA00022691"/>
    </source>
</evidence>
<feature type="domain" description="O-methyltransferase C-terminal" evidence="4">
    <location>
        <begin position="171"/>
        <end position="358"/>
    </location>
</feature>
<dbReference type="EMBL" id="JAEANY010000001">
    <property type="protein sequence ID" value="MBH5321989.1"/>
    <property type="molecule type" value="Genomic_DNA"/>
</dbReference>
<evidence type="ECO:0000259" key="4">
    <source>
        <dbReference type="Pfam" id="PF00891"/>
    </source>
</evidence>
<dbReference type="SUPFAM" id="SSF53335">
    <property type="entry name" value="S-adenosyl-L-methionine-dependent methyltransferases"/>
    <property type="match status" value="1"/>
</dbReference>
<dbReference type="InterPro" id="IPR029063">
    <property type="entry name" value="SAM-dependent_MTases_sf"/>
</dbReference>
<dbReference type="CDD" id="cd02440">
    <property type="entry name" value="AdoMet_MTases"/>
    <property type="match status" value="1"/>
</dbReference>
<dbReference type="GO" id="GO:0032259">
    <property type="term" value="P:methylation"/>
    <property type="evidence" value="ECO:0007669"/>
    <property type="project" value="UniProtKB-KW"/>
</dbReference>
<keyword evidence="1 5" id="KW-0489">Methyltransferase</keyword>
<name>A0ABS0N4I1_9SPHN</name>
<dbReference type="PANTHER" id="PTHR43712">
    <property type="entry name" value="PUTATIVE (AFU_ORTHOLOGUE AFUA_4G14580)-RELATED"/>
    <property type="match status" value="1"/>
</dbReference>
<keyword evidence="3" id="KW-0949">S-adenosyl-L-methionine</keyword>
<keyword evidence="6" id="KW-1185">Reference proteome</keyword>
<dbReference type="InterPro" id="IPR001077">
    <property type="entry name" value="COMT_C"/>
</dbReference>
<protein>
    <submittedName>
        <fullName evidence="5">Methyltransferase</fullName>
    </submittedName>
</protein>
<dbReference type="Proteomes" id="UP000602442">
    <property type="component" value="Unassembled WGS sequence"/>
</dbReference>
<comment type="caution">
    <text evidence="5">The sequence shown here is derived from an EMBL/GenBank/DDBJ whole genome shotgun (WGS) entry which is preliminary data.</text>
</comment>
<dbReference type="Pfam" id="PF00891">
    <property type="entry name" value="Methyltransf_2"/>
    <property type="match status" value="1"/>
</dbReference>
<evidence type="ECO:0000313" key="5">
    <source>
        <dbReference type="EMBL" id="MBH5321989.1"/>
    </source>
</evidence>
<keyword evidence="2" id="KW-0808">Transferase</keyword>
<dbReference type="Gene3D" id="1.10.10.10">
    <property type="entry name" value="Winged helix-like DNA-binding domain superfamily/Winged helix DNA-binding domain"/>
    <property type="match status" value="1"/>
</dbReference>